<dbReference type="GO" id="GO:0005524">
    <property type="term" value="F:ATP binding"/>
    <property type="evidence" value="ECO:0007669"/>
    <property type="project" value="InterPro"/>
</dbReference>
<organism evidence="2 3">
    <name type="scientific">Eoetvoesiella caeni</name>
    <dbReference type="NCBI Taxonomy" id="645616"/>
    <lineage>
        <taxon>Bacteria</taxon>
        <taxon>Pseudomonadati</taxon>
        <taxon>Pseudomonadota</taxon>
        <taxon>Betaproteobacteria</taxon>
        <taxon>Burkholderiales</taxon>
        <taxon>Alcaligenaceae</taxon>
        <taxon>Eoetvoesiella</taxon>
    </lineage>
</organism>
<dbReference type="PANTHER" id="PTHR43718">
    <property type="entry name" value="LON PROTEASE"/>
    <property type="match status" value="1"/>
</dbReference>
<dbReference type="GO" id="GO:0006515">
    <property type="term" value="P:protein quality control for misfolded or incompletely synthesized proteins"/>
    <property type="evidence" value="ECO:0007669"/>
    <property type="project" value="TreeGrafter"/>
</dbReference>
<dbReference type="RefSeq" id="WP_113935044.1">
    <property type="nucleotide sequence ID" value="NZ_JACCEU010000013.1"/>
</dbReference>
<reference evidence="2 3" key="1">
    <citation type="submission" date="2018-06" db="EMBL/GenBank/DDBJ databases">
        <title>Genomic Encyclopedia of Type Strains, Phase IV (KMG-IV): sequencing the most valuable type-strain genomes for metagenomic binning, comparative biology and taxonomic classification.</title>
        <authorList>
            <person name="Goeker M."/>
        </authorList>
    </citation>
    <scope>NUCLEOTIDE SEQUENCE [LARGE SCALE GENOMIC DNA]</scope>
    <source>
        <strain evidence="2 3">DSM 25520</strain>
    </source>
</reference>
<dbReference type="AlphaFoldDB" id="A0A366H3S6"/>
<dbReference type="GO" id="GO:0007005">
    <property type="term" value="P:mitochondrion organization"/>
    <property type="evidence" value="ECO:0007669"/>
    <property type="project" value="TreeGrafter"/>
</dbReference>
<dbReference type="PANTHER" id="PTHR43718:SF2">
    <property type="entry name" value="LON PROTEASE HOMOLOG, MITOCHONDRIAL"/>
    <property type="match status" value="1"/>
</dbReference>
<dbReference type="GO" id="GO:0016887">
    <property type="term" value="F:ATP hydrolysis activity"/>
    <property type="evidence" value="ECO:0007669"/>
    <property type="project" value="InterPro"/>
</dbReference>
<name>A0A366H3S6_9BURK</name>
<evidence type="ECO:0000259" key="1">
    <source>
        <dbReference type="SMART" id="SM00382"/>
    </source>
</evidence>
<dbReference type="GO" id="GO:0051131">
    <property type="term" value="P:chaperone-mediated protein complex assembly"/>
    <property type="evidence" value="ECO:0007669"/>
    <property type="project" value="TreeGrafter"/>
</dbReference>
<feature type="domain" description="AAA+ ATPase" evidence="1">
    <location>
        <begin position="376"/>
        <end position="526"/>
    </location>
</feature>
<keyword evidence="3" id="KW-1185">Reference proteome</keyword>
<dbReference type="InterPro" id="IPR027417">
    <property type="entry name" value="P-loop_NTPase"/>
</dbReference>
<dbReference type="InterPro" id="IPR003593">
    <property type="entry name" value="AAA+_ATPase"/>
</dbReference>
<dbReference type="GO" id="GO:0004176">
    <property type="term" value="F:ATP-dependent peptidase activity"/>
    <property type="evidence" value="ECO:0007669"/>
    <property type="project" value="InterPro"/>
</dbReference>
<proteinExistence type="predicted"/>
<comment type="caution">
    <text evidence="2">The sequence shown here is derived from an EMBL/GenBank/DDBJ whole genome shotgun (WGS) entry which is preliminary data.</text>
</comment>
<dbReference type="OrthoDB" id="8552455at2"/>
<dbReference type="InterPro" id="IPR027065">
    <property type="entry name" value="Lon_Prtase"/>
</dbReference>
<dbReference type="SMART" id="SM00382">
    <property type="entry name" value="AAA"/>
    <property type="match status" value="1"/>
</dbReference>
<dbReference type="Proteomes" id="UP000253628">
    <property type="component" value="Unassembled WGS sequence"/>
</dbReference>
<dbReference type="Pfam" id="PF00004">
    <property type="entry name" value="AAA"/>
    <property type="match status" value="1"/>
</dbReference>
<protein>
    <submittedName>
        <fullName evidence="2">ATPase family protein associated with various cellular activities (AAA)</fullName>
    </submittedName>
</protein>
<gene>
    <name evidence="2" type="ORF">DFR37_11768</name>
</gene>
<dbReference type="GO" id="GO:0004252">
    <property type="term" value="F:serine-type endopeptidase activity"/>
    <property type="evidence" value="ECO:0007669"/>
    <property type="project" value="InterPro"/>
</dbReference>
<accession>A0A366H3S6</accession>
<dbReference type="GO" id="GO:0003697">
    <property type="term" value="F:single-stranded DNA binding"/>
    <property type="evidence" value="ECO:0007669"/>
    <property type="project" value="TreeGrafter"/>
</dbReference>
<evidence type="ECO:0000313" key="3">
    <source>
        <dbReference type="Proteomes" id="UP000253628"/>
    </source>
</evidence>
<dbReference type="SUPFAM" id="SSF52540">
    <property type="entry name" value="P-loop containing nucleoside triphosphate hydrolases"/>
    <property type="match status" value="1"/>
</dbReference>
<dbReference type="EMBL" id="QNRQ01000017">
    <property type="protein sequence ID" value="RBP35464.1"/>
    <property type="molecule type" value="Genomic_DNA"/>
</dbReference>
<dbReference type="Gene3D" id="3.40.50.300">
    <property type="entry name" value="P-loop containing nucleotide triphosphate hydrolases"/>
    <property type="match status" value="1"/>
</dbReference>
<dbReference type="InterPro" id="IPR003959">
    <property type="entry name" value="ATPase_AAA_core"/>
</dbReference>
<sequence length="589" mass="65908">MDHDKYIEQLAAHLAPEGRWRLLDHDAAVELPPDAPLGNFFNDDLFTLLYRSENTYPASLAQVREDLLTVSGTRPRHVRATAALALGRFLQVRCEPSEFQVGSSSPVRWFQLARELNSVVGAAEVANALLAQEGKRVTLDLSIDPLPKLVQIKGTDDDDGQRHVKHRVAQAWYLGARVGLRHVQRGFSGWDAESFTCALSCVVNYLTLLPPRHGFESPRPRAERREALKWLKPFWNKLIVAASRQHVDPQAYRDALVEQQLAVLVFLEQDEPYSEQSGAWRSRAKAPTRTPRKPRVNEIIIVPGEIPPATERSDMEYLKRFEVLREPMAFKEFPSVDKLQALHATLLAEFPWAQDAVSLVMSDLFARKRHGALRLGMAPVVLVGPPGTGKTRFVQRLGELLNTPNAVINLAGMTDVKVLKGVTRGWSSNRTSRMVEFILQTQVPNPLFILDEIDKTQCAYSNGGDPQDALLDLLEPGNARRYHDVFLLTECDLSHCMYIATSNSLQALSEPLLSRLRPVLFPAPGPEHAQVILKGVVRDLELAWGLPAGTVIVSDHHAQLLQGLSAREMRRALLELLGRETDAQLYAQH</sequence>
<evidence type="ECO:0000313" key="2">
    <source>
        <dbReference type="EMBL" id="RBP35464.1"/>
    </source>
</evidence>